<evidence type="ECO:0000313" key="15">
    <source>
        <dbReference type="EMBL" id="AEG01856.1"/>
    </source>
</evidence>
<reference evidence="16" key="3">
    <citation type="submission" date="2011-05" db="EMBL/GenBank/DDBJ databases">
        <title>Complete sequence of Methylomonas methanica MC09.</title>
        <authorList>
            <consortium name="US DOE Joint Genome Institute"/>
            <person name="Lucas S."/>
            <person name="Han J."/>
            <person name="Lapidus A."/>
            <person name="Cheng J.-F."/>
            <person name="Goodwin L."/>
            <person name="Pitluck S."/>
            <person name="Peters L."/>
            <person name="Mikhailova N."/>
            <person name="Teshima H."/>
            <person name="Han C."/>
            <person name="Tapia R."/>
            <person name="Land M."/>
            <person name="Hauser L."/>
            <person name="Kyrpides N."/>
            <person name="Ivanova N."/>
            <person name="Pagani I."/>
            <person name="Stein L."/>
            <person name="Woyke T."/>
        </authorList>
    </citation>
    <scope>NUCLEOTIDE SEQUENCE [LARGE SCALE GENOMIC DNA]</scope>
    <source>
        <strain evidence="16">MC09</strain>
    </source>
</reference>
<dbReference type="CDD" id="cd01559">
    <property type="entry name" value="ADCL_like"/>
    <property type="match status" value="1"/>
</dbReference>
<dbReference type="Proteomes" id="UP000008888">
    <property type="component" value="Chromosome"/>
</dbReference>
<gene>
    <name evidence="15" type="ordered locus">Metme_3489</name>
</gene>
<reference key="2">
    <citation type="submission" date="2011-05" db="EMBL/GenBank/DDBJ databases">
        <title>Complete genome sequence of the aerobic marine methanotroph Methylomonas methanica MC09.</title>
        <authorList>
            <person name="Boden R."/>
            <person name="Cunliffe M."/>
            <person name="Scanlan J."/>
            <person name="Moussard H."/>
            <person name="Kits K.D."/>
            <person name="Klotz M."/>
            <person name="Jetten M."/>
            <person name="Vuilleumier S."/>
            <person name="Han J."/>
            <person name="Peters L."/>
            <person name="Mikhailova N."/>
            <person name="Teshima H."/>
            <person name="Tapia R."/>
            <person name="Kyrpides N."/>
            <person name="Ivanova N."/>
            <person name="Pagani I."/>
            <person name="Cheng J.-F."/>
            <person name="Goodwin L."/>
            <person name="Han C."/>
            <person name="Hauser L."/>
            <person name="Land M."/>
            <person name="Lapidus A."/>
            <person name="Lucas S."/>
            <person name="Pitluck S."/>
            <person name="Woyke T."/>
            <person name="Stein L.Y."/>
            <person name="Murrell C."/>
        </authorList>
    </citation>
    <scope>NUCLEOTIDE SEQUENCE</scope>
    <source>
        <strain>MC09</strain>
    </source>
</reference>
<proteinExistence type="inferred from homology"/>
<dbReference type="NCBIfam" id="NF004761">
    <property type="entry name" value="PRK06092.1"/>
    <property type="match status" value="1"/>
</dbReference>
<evidence type="ECO:0000256" key="6">
    <source>
        <dbReference type="ARBA" id="ARBA00023239"/>
    </source>
</evidence>
<evidence type="ECO:0000256" key="4">
    <source>
        <dbReference type="ARBA" id="ARBA00022898"/>
    </source>
</evidence>
<keyword evidence="5" id="KW-0289">Folate biosynthesis</keyword>
<dbReference type="SUPFAM" id="SSF56752">
    <property type="entry name" value="D-aminoacid aminotransferase-like PLP-dependent enzymes"/>
    <property type="match status" value="1"/>
</dbReference>
<sequence>MFLLNGESRHCVDVSDRGFQYGDGLFETIAVCNGRPLFLQRHLDRLLKGCRRLHIPPPDLSLLESEARQLSAGADVAVLKLILTRGSGGRGYRQPEQIVPTRLFSLHPSPNYPDCYQTDGIVARFCEWRLAINPGFAGIKHMNRLEQVMARAEWQHDTVQEGLMFDSDDRIVEGTMSNLFFVKDGILHTPLLVNCGIAGILRQIVIEFAVRNGLALSEGHFSKQNVLEADEVFVTNSVIGIWPVKQLEKQCFCVGRVTRAIQQWYAGAHKLEANL</sequence>
<comment type="function">
    <text evidence="10">Involved in the biosynthesis of p-aminobenzoate (PABA), a precursor of tetrahydrofolate. Converts 4-amino-4-deoxychorismate into 4-aminobenzoate (PABA) and pyruvate.</text>
</comment>
<dbReference type="PANTHER" id="PTHR42743:SF2">
    <property type="entry name" value="AMINODEOXYCHORISMATE LYASE"/>
    <property type="match status" value="1"/>
</dbReference>
<dbReference type="EMBL" id="CP002738">
    <property type="protein sequence ID" value="AEG01856.1"/>
    <property type="molecule type" value="Genomic_DNA"/>
</dbReference>
<evidence type="ECO:0000256" key="14">
    <source>
        <dbReference type="RuleBase" id="RU004516"/>
    </source>
</evidence>
<dbReference type="GO" id="GO:0046656">
    <property type="term" value="P:folic acid biosynthetic process"/>
    <property type="evidence" value="ECO:0007669"/>
    <property type="project" value="UniProtKB-KW"/>
</dbReference>
<comment type="catalytic activity">
    <reaction evidence="9">
        <text>4-amino-4-deoxychorismate = 4-aminobenzoate + pyruvate + H(+)</text>
        <dbReference type="Rhea" id="RHEA:16201"/>
        <dbReference type="ChEBI" id="CHEBI:15361"/>
        <dbReference type="ChEBI" id="CHEBI:15378"/>
        <dbReference type="ChEBI" id="CHEBI:17836"/>
        <dbReference type="ChEBI" id="CHEBI:58406"/>
        <dbReference type="EC" id="4.1.3.38"/>
    </reaction>
</comment>
<dbReference type="HOGENOM" id="CLU_020844_2_1_6"/>
<comment type="subunit">
    <text evidence="3">Homodimer.</text>
</comment>
<dbReference type="GO" id="GO:0030170">
    <property type="term" value="F:pyridoxal phosphate binding"/>
    <property type="evidence" value="ECO:0007669"/>
    <property type="project" value="InterPro"/>
</dbReference>
<protein>
    <recommendedName>
        <fullName evidence="11 12">Aminodeoxychorismate lyase</fullName>
        <ecNumber evidence="8 12">4.1.3.38</ecNumber>
    </recommendedName>
</protein>
<evidence type="ECO:0000256" key="13">
    <source>
        <dbReference type="RuleBase" id="RU004106"/>
    </source>
</evidence>
<reference evidence="15 16" key="1">
    <citation type="journal article" date="2011" name="J. Bacteriol.">
        <title>Complete Genome Sequence of the Aerobic Marine Methanotroph Methylomonas methanica MC09.</title>
        <authorList>
            <person name="Boden R."/>
            <person name="Cunliffe M."/>
            <person name="Scanlan J."/>
            <person name="Moussard H."/>
            <person name="Kits K.D."/>
            <person name="Klotz M.G."/>
            <person name="Jetten M.S."/>
            <person name="Vuilleumier S."/>
            <person name="Han J."/>
            <person name="Peters L."/>
            <person name="Mikhailova N."/>
            <person name="Teshima H."/>
            <person name="Tapia R."/>
            <person name="Kyrpides N."/>
            <person name="Ivanova N."/>
            <person name="Pagani I."/>
            <person name="Cheng J.F."/>
            <person name="Goodwin L."/>
            <person name="Han C."/>
            <person name="Hauser L."/>
            <person name="Land M.L."/>
            <person name="Lapidus A."/>
            <person name="Lucas S."/>
            <person name="Pitluck S."/>
            <person name="Woyke T."/>
            <person name="Stein L."/>
            <person name="Murrell J.C."/>
        </authorList>
    </citation>
    <scope>NUCLEOTIDE SEQUENCE [LARGE SCALE GENOMIC DNA]</scope>
    <source>
        <strain evidence="15 16">MC09</strain>
    </source>
</reference>
<dbReference type="Gene3D" id="3.20.10.10">
    <property type="entry name" value="D-amino Acid Aminotransferase, subunit A, domain 2"/>
    <property type="match status" value="1"/>
</dbReference>
<dbReference type="GO" id="GO:0008153">
    <property type="term" value="P:4-aminobenzoate biosynthetic process"/>
    <property type="evidence" value="ECO:0007669"/>
    <property type="project" value="UniProtKB-UniRule"/>
</dbReference>
<dbReference type="FunFam" id="3.20.10.10:FF:000002">
    <property type="entry name" value="D-alanine aminotransferase"/>
    <property type="match status" value="1"/>
</dbReference>
<dbReference type="EC" id="4.1.3.38" evidence="8 12"/>
<dbReference type="NCBIfam" id="TIGR03461">
    <property type="entry name" value="pabC_Proteo"/>
    <property type="match status" value="1"/>
</dbReference>
<evidence type="ECO:0000256" key="12">
    <source>
        <dbReference type="NCBIfam" id="TIGR03461"/>
    </source>
</evidence>
<dbReference type="STRING" id="857087.Metme_3489"/>
<evidence type="ECO:0000256" key="11">
    <source>
        <dbReference type="ARBA" id="ARBA00069174"/>
    </source>
</evidence>
<dbReference type="AlphaFoldDB" id="G0A7L3"/>
<evidence type="ECO:0000256" key="10">
    <source>
        <dbReference type="ARBA" id="ARBA00054027"/>
    </source>
</evidence>
<evidence type="ECO:0000256" key="2">
    <source>
        <dbReference type="ARBA" id="ARBA00009320"/>
    </source>
</evidence>
<dbReference type="RefSeq" id="WP_013820081.1">
    <property type="nucleotide sequence ID" value="NC_015572.1"/>
</dbReference>
<dbReference type="OrthoDB" id="9805628at2"/>
<dbReference type="InterPro" id="IPR043132">
    <property type="entry name" value="BCAT-like_C"/>
</dbReference>
<dbReference type="KEGG" id="mmt:Metme_3489"/>
<organism evidence="15 16">
    <name type="scientific">Methylomonas methanica (strain DSM 25384 / MC09)</name>
    <dbReference type="NCBI Taxonomy" id="857087"/>
    <lineage>
        <taxon>Bacteria</taxon>
        <taxon>Pseudomonadati</taxon>
        <taxon>Pseudomonadota</taxon>
        <taxon>Gammaproteobacteria</taxon>
        <taxon>Methylococcales</taxon>
        <taxon>Methylococcaceae</taxon>
        <taxon>Methylomonas</taxon>
    </lineage>
</organism>
<dbReference type="PROSITE" id="PS00770">
    <property type="entry name" value="AA_TRANSFER_CLASS_4"/>
    <property type="match status" value="1"/>
</dbReference>
<dbReference type="InterPro" id="IPR017824">
    <property type="entry name" value="Aminodeoxychorismate_lyase_IV"/>
</dbReference>
<dbReference type="InterPro" id="IPR043131">
    <property type="entry name" value="BCAT-like_N"/>
</dbReference>
<dbReference type="InterPro" id="IPR018300">
    <property type="entry name" value="Aminotrans_IV_CS"/>
</dbReference>
<dbReference type="InterPro" id="IPR001544">
    <property type="entry name" value="Aminotrans_IV"/>
</dbReference>
<evidence type="ECO:0000256" key="3">
    <source>
        <dbReference type="ARBA" id="ARBA00011738"/>
    </source>
</evidence>
<evidence type="ECO:0000313" key="16">
    <source>
        <dbReference type="Proteomes" id="UP000008888"/>
    </source>
</evidence>
<name>G0A7L3_METMM</name>
<dbReference type="Pfam" id="PF01063">
    <property type="entry name" value="Aminotran_4"/>
    <property type="match status" value="1"/>
</dbReference>
<comment type="cofactor">
    <cofactor evidence="1 14">
        <name>pyridoxal 5'-phosphate</name>
        <dbReference type="ChEBI" id="CHEBI:597326"/>
    </cofactor>
</comment>
<dbReference type="eggNOG" id="COG0115">
    <property type="taxonomic scope" value="Bacteria"/>
</dbReference>
<evidence type="ECO:0000256" key="5">
    <source>
        <dbReference type="ARBA" id="ARBA00022909"/>
    </source>
</evidence>
<evidence type="ECO:0000256" key="9">
    <source>
        <dbReference type="ARBA" id="ARBA00049529"/>
    </source>
</evidence>
<comment type="pathway">
    <text evidence="7">Cofactor biosynthesis; tetrahydrofolate biosynthesis; 4-aminobenzoate from chorismate: step 2/2.</text>
</comment>
<dbReference type="GO" id="GO:0005829">
    <property type="term" value="C:cytosol"/>
    <property type="evidence" value="ECO:0007669"/>
    <property type="project" value="TreeGrafter"/>
</dbReference>
<keyword evidence="4 14" id="KW-0663">Pyridoxal phosphate</keyword>
<keyword evidence="16" id="KW-1185">Reference proteome</keyword>
<keyword evidence="6 15" id="KW-0456">Lyase</keyword>
<dbReference type="Gene3D" id="3.30.470.10">
    <property type="match status" value="1"/>
</dbReference>
<evidence type="ECO:0000256" key="1">
    <source>
        <dbReference type="ARBA" id="ARBA00001933"/>
    </source>
</evidence>
<comment type="similarity">
    <text evidence="2 13">Belongs to the class-IV pyridoxal-phosphate-dependent aminotransferase family.</text>
</comment>
<accession>G0A7L3</accession>
<dbReference type="InterPro" id="IPR050571">
    <property type="entry name" value="Class-IV_PLP-Dep_Aminotrnsfr"/>
</dbReference>
<dbReference type="PANTHER" id="PTHR42743">
    <property type="entry name" value="AMINO-ACID AMINOTRANSFERASE"/>
    <property type="match status" value="1"/>
</dbReference>
<evidence type="ECO:0000256" key="7">
    <source>
        <dbReference type="ARBA" id="ARBA00035633"/>
    </source>
</evidence>
<dbReference type="GO" id="GO:0008696">
    <property type="term" value="F:4-amino-4-deoxychorismate lyase activity"/>
    <property type="evidence" value="ECO:0007669"/>
    <property type="project" value="UniProtKB-UniRule"/>
</dbReference>
<dbReference type="InterPro" id="IPR036038">
    <property type="entry name" value="Aminotransferase-like"/>
</dbReference>
<evidence type="ECO:0000256" key="8">
    <source>
        <dbReference type="ARBA" id="ARBA00035676"/>
    </source>
</evidence>